<evidence type="ECO:0000256" key="3">
    <source>
        <dbReference type="ARBA" id="ARBA00011852"/>
    </source>
</evidence>
<comment type="catalytic activity">
    <reaction evidence="29">
        <text>20-hydroxy-leukotriene B4 + NADP(+) = 12-oxo-20-hydroxy-leukotriene B4 + NADPH + H(+)</text>
        <dbReference type="Rhea" id="RHEA:51208"/>
        <dbReference type="ChEBI" id="CHEBI:15378"/>
        <dbReference type="ChEBI" id="CHEBI:57460"/>
        <dbReference type="ChEBI" id="CHEBI:57783"/>
        <dbReference type="ChEBI" id="CHEBI:58349"/>
        <dbReference type="ChEBI" id="CHEBI:133346"/>
    </reaction>
    <physiologicalReaction direction="left-to-right" evidence="29">
        <dbReference type="Rhea" id="RHEA:51209"/>
    </physiologicalReaction>
</comment>
<comment type="catalytic activity">
    <reaction evidence="33">
        <text>an n-alkanal + NADP(+) = an alk-2-enal + NADPH + H(+)</text>
        <dbReference type="Rhea" id="RHEA:13737"/>
        <dbReference type="ChEBI" id="CHEBI:12834"/>
        <dbReference type="ChEBI" id="CHEBI:13757"/>
        <dbReference type="ChEBI" id="CHEBI:15378"/>
        <dbReference type="ChEBI" id="CHEBI:57783"/>
        <dbReference type="ChEBI" id="CHEBI:58349"/>
        <dbReference type="EC" id="1.3.1.74"/>
    </reaction>
    <physiologicalReaction direction="right-to-left" evidence="33">
        <dbReference type="Rhea" id="RHEA:13739"/>
    </physiologicalReaction>
</comment>
<evidence type="ECO:0000259" key="35">
    <source>
        <dbReference type="SMART" id="SM00829"/>
    </source>
</evidence>
<evidence type="ECO:0000256" key="7">
    <source>
        <dbReference type="ARBA" id="ARBA00022490"/>
    </source>
</evidence>
<keyword evidence="12" id="KW-0007">Acetylation</keyword>
<evidence type="ECO:0000256" key="28">
    <source>
        <dbReference type="ARBA" id="ARBA00048387"/>
    </source>
</evidence>
<dbReference type="Gene3D" id="3.40.50.720">
    <property type="entry name" value="NAD(P)-binding Rossmann-like Domain"/>
    <property type="match status" value="1"/>
</dbReference>
<evidence type="ECO:0000256" key="33">
    <source>
        <dbReference type="ARBA" id="ARBA00049179"/>
    </source>
</evidence>
<dbReference type="SMART" id="SM00829">
    <property type="entry name" value="PKS_ER"/>
    <property type="match status" value="1"/>
</dbReference>
<dbReference type="InterPro" id="IPR014190">
    <property type="entry name" value="PTGR1"/>
</dbReference>
<evidence type="ECO:0000256" key="10">
    <source>
        <dbReference type="ARBA" id="ARBA00022832"/>
    </source>
</evidence>
<dbReference type="SUPFAM" id="SSF50129">
    <property type="entry name" value="GroES-like"/>
    <property type="match status" value="2"/>
</dbReference>
<evidence type="ECO:0000256" key="19">
    <source>
        <dbReference type="ARBA" id="ARBA00033119"/>
    </source>
</evidence>
<evidence type="ECO:0000256" key="21">
    <source>
        <dbReference type="ARBA" id="ARBA00047617"/>
    </source>
</evidence>
<name>A0ABQ9EAV3_TEGGR</name>
<comment type="catalytic activity">
    <reaction evidence="31">
        <text>(5S,12S)-dihydroxy-(6E,10E,12E,14Z)-eicosatetraenoate + NADP(+) = 12-oxo-(5S)-hydroxy-(6E,8E,10E,14Z)-eicosatetraenoate + NADPH + H(+)</text>
        <dbReference type="Rhea" id="RHEA:51212"/>
        <dbReference type="ChEBI" id="CHEBI:15378"/>
        <dbReference type="ChEBI" id="CHEBI:57783"/>
        <dbReference type="ChEBI" id="CHEBI:58349"/>
        <dbReference type="ChEBI" id="CHEBI:133974"/>
        <dbReference type="ChEBI" id="CHEBI:133975"/>
    </reaction>
    <physiologicalReaction direction="left-to-right" evidence="31">
        <dbReference type="Rhea" id="RHEA:51213"/>
    </physiologicalReaction>
</comment>
<evidence type="ECO:0000256" key="29">
    <source>
        <dbReference type="ARBA" id="ARBA00048591"/>
    </source>
</evidence>
<keyword evidence="15" id="KW-0379">Hydroxylation</keyword>
<evidence type="ECO:0000256" key="27">
    <source>
        <dbReference type="ARBA" id="ARBA00048290"/>
    </source>
</evidence>
<evidence type="ECO:0000256" key="1">
    <source>
        <dbReference type="ARBA" id="ARBA00004496"/>
    </source>
</evidence>
<dbReference type="InterPro" id="IPR013149">
    <property type="entry name" value="ADH-like_C"/>
</dbReference>
<comment type="catalytic activity">
    <reaction evidence="32">
        <text>13,14-dihydro-15-oxo-prostaglandin E1 + NADP(+) = 15-oxoprostaglandin E1 + NADPH + H(+)</text>
        <dbReference type="Rhea" id="RHEA:50584"/>
        <dbReference type="ChEBI" id="CHEBI:15378"/>
        <dbReference type="ChEBI" id="CHEBI:57401"/>
        <dbReference type="ChEBI" id="CHEBI:57783"/>
        <dbReference type="ChEBI" id="CHEBI:58349"/>
        <dbReference type="ChEBI" id="CHEBI:133408"/>
    </reaction>
    <physiologicalReaction direction="right-to-left" evidence="32">
        <dbReference type="Rhea" id="RHEA:50586"/>
    </physiologicalReaction>
</comment>
<accession>A0ABQ9EAV3</accession>
<evidence type="ECO:0000256" key="22">
    <source>
        <dbReference type="ARBA" id="ARBA00047742"/>
    </source>
</evidence>
<evidence type="ECO:0000256" key="23">
    <source>
        <dbReference type="ARBA" id="ARBA00047871"/>
    </source>
</evidence>
<dbReference type="Gene3D" id="3.90.180.10">
    <property type="entry name" value="Medium-chain alcohol dehydrogenases, catalytic domain"/>
    <property type="match status" value="1"/>
</dbReference>
<dbReference type="SUPFAM" id="SSF51735">
    <property type="entry name" value="NAD(P)-binding Rossmann-fold domains"/>
    <property type="match status" value="1"/>
</dbReference>
<dbReference type="Pfam" id="PF16884">
    <property type="entry name" value="ADH_N_2"/>
    <property type="match status" value="1"/>
</dbReference>
<proteinExistence type="inferred from homology"/>
<evidence type="ECO:0000256" key="8">
    <source>
        <dbReference type="ARBA" id="ARBA00022501"/>
    </source>
</evidence>
<dbReference type="EMBL" id="JARBDR010000918">
    <property type="protein sequence ID" value="KAJ8302315.1"/>
    <property type="molecule type" value="Genomic_DNA"/>
</dbReference>
<evidence type="ECO:0000256" key="32">
    <source>
        <dbReference type="ARBA" id="ARBA00049070"/>
    </source>
</evidence>
<sequence>MVKSKKWVLVKTFEGLPKKSDFKLEEEELSPDSLKDGEILCEAVFLTVDPYMRASQETRINPGDVMVGQQVAKVLASKNPKFKEGQLVLAYAGWRTHAIVSESGTMPLMPLPDMGPLSPSLALGVLGMPGMTAYFGFLEICYPQPGETVLINGAAGAVGSLVGQIAKIKGCKVIGYCGTDDKVKWLKELGFDAAYNYKKVDLNQSLTEAAPDGIDCYFDNVGGDFSVTSIKHMNLFGRMSICGSISGYNATSPPQGELPFFNILGKQLKVEGFIVLRWLPRWSEGQAEMSKWIKEGKIKYRETVTEGIENMPDAFIGLFEGSNTGKAIIK</sequence>
<dbReference type="EC" id="1.3.1.74" evidence="5"/>
<comment type="subunit">
    <text evidence="3">Monomer or homodimer.</text>
</comment>
<comment type="catalytic activity">
    <reaction evidence="25">
        <text>dodecanal + NADP(+) = (2E)-dodecenal + NADPH + H(+)</text>
        <dbReference type="Rhea" id="RHEA:50784"/>
        <dbReference type="ChEBI" id="CHEBI:15378"/>
        <dbReference type="ChEBI" id="CHEBI:27836"/>
        <dbReference type="ChEBI" id="CHEBI:57783"/>
        <dbReference type="ChEBI" id="CHEBI:58349"/>
        <dbReference type="ChEBI" id="CHEBI:133741"/>
    </reaction>
    <physiologicalReaction direction="right-to-left" evidence="25">
        <dbReference type="Rhea" id="RHEA:50786"/>
    </physiologicalReaction>
</comment>
<dbReference type="CDD" id="cd08294">
    <property type="entry name" value="leukotriene_B4_DH_like"/>
    <property type="match status" value="1"/>
</dbReference>
<evidence type="ECO:0000256" key="31">
    <source>
        <dbReference type="ARBA" id="ARBA00049068"/>
    </source>
</evidence>
<comment type="catalytic activity">
    <reaction evidence="26">
        <text>nonan-2-one + NADP(+) = (3E)-nonen-2-one + NADPH + H(+)</text>
        <dbReference type="Rhea" id="RHEA:50616"/>
        <dbReference type="ChEBI" id="CHEBI:15378"/>
        <dbReference type="ChEBI" id="CHEBI:57783"/>
        <dbReference type="ChEBI" id="CHEBI:58349"/>
        <dbReference type="ChEBI" id="CHEBI:77927"/>
        <dbReference type="ChEBI" id="CHEBI:133457"/>
    </reaction>
    <physiologicalReaction direction="right-to-left" evidence="26">
        <dbReference type="Rhea" id="RHEA:50618"/>
    </physiologicalReaction>
</comment>
<comment type="catalytic activity">
    <reaction evidence="23">
        <text>leukotriene B4 + NADP(+) = 12-oxo-leukotriene B4 + NADPH + H(+)</text>
        <dbReference type="Rhea" id="RHEA:50608"/>
        <dbReference type="ChEBI" id="CHEBI:15378"/>
        <dbReference type="ChEBI" id="CHEBI:57461"/>
        <dbReference type="ChEBI" id="CHEBI:57783"/>
        <dbReference type="ChEBI" id="CHEBI:58349"/>
        <dbReference type="ChEBI" id="CHEBI:133309"/>
    </reaction>
    <physiologicalReaction direction="left-to-right" evidence="23">
        <dbReference type="Rhea" id="RHEA:50609"/>
    </physiologicalReaction>
</comment>
<organism evidence="36 37">
    <name type="scientific">Tegillarca granosa</name>
    <name type="common">Malaysian cockle</name>
    <name type="synonym">Anadara granosa</name>
    <dbReference type="NCBI Taxonomy" id="220873"/>
    <lineage>
        <taxon>Eukaryota</taxon>
        <taxon>Metazoa</taxon>
        <taxon>Spiralia</taxon>
        <taxon>Lophotrochozoa</taxon>
        <taxon>Mollusca</taxon>
        <taxon>Bivalvia</taxon>
        <taxon>Autobranchia</taxon>
        <taxon>Pteriomorphia</taxon>
        <taxon>Arcoida</taxon>
        <taxon>Arcoidea</taxon>
        <taxon>Arcidae</taxon>
        <taxon>Tegillarca</taxon>
    </lineage>
</organism>
<evidence type="ECO:0000256" key="16">
    <source>
        <dbReference type="ARBA" id="ARBA00031851"/>
    </source>
</evidence>
<evidence type="ECO:0000256" key="20">
    <source>
        <dbReference type="ARBA" id="ARBA00047461"/>
    </source>
</evidence>
<keyword evidence="10" id="KW-0276">Fatty acid metabolism</keyword>
<keyword evidence="13" id="KW-0560">Oxidoreductase</keyword>
<evidence type="ECO:0000256" key="15">
    <source>
        <dbReference type="ARBA" id="ARBA00023278"/>
    </source>
</evidence>
<dbReference type="EC" id="1.3.1.48" evidence="4"/>
<keyword evidence="7" id="KW-0963">Cytoplasm</keyword>
<comment type="catalytic activity">
    <reaction evidence="24">
        <text>13,14-dihydro-15-oxo-prostaglandin F1alpha + NADP(+) = 15-oxoprostaglandin F1alpha + NADPH + H(+)</text>
        <dbReference type="Rhea" id="RHEA:50592"/>
        <dbReference type="ChEBI" id="CHEBI:15378"/>
        <dbReference type="ChEBI" id="CHEBI:57783"/>
        <dbReference type="ChEBI" id="CHEBI:58349"/>
        <dbReference type="ChEBI" id="CHEBI:79072"/>
        <dbReference type="ChEBI" id="CHEBI:133411"/>
    </reaction>
    <physiologicalReaction direction="right-to-left" evidence="24">
        <dbReference type="Rhea" id="RHEA:50594"/>
    </physiologicalReaction>
</comment>
<evidence type="ECO:0000256" key="25">
    <source>
        <dbReference type="ARBA" id="ARBA00047903"/>
    </source>
</evidence>
<evidence type="ECO:0000256" key="24">
    <source>
        <dbReference type="ARBA" id="ARBA00047878"/>
    </source>
</evidence>
<evidence type="ECO:0000256" key="11">
    <source>
        <dbReference type="ARBA" id="ARBA00022857"/>
    </source>
</evidence>
<evidence type="ECO:0000256" key="2">
    <source>
        <dbReference type="ARBA" id="ARBA00010460"/>
    </source>
</evidence>
<comment type="caution">
    <text evidence="36">The sequence shown here is derived from an EMBL/GenBank/DDBJ whole genome shotgun (WGS) entry which is preliminary data.</text>
</comment>
<evidence type="ECO:0000256" key="13">
    <source>
        <dbReference type="ARBA" id="ARBA00023002"/>
    </source>
</evidence>
<feature type="non-terminal residue" evidence="36">
    <location>
        <position position="330"/>
    </location>
</feature>
<evidence type="ECO:0000256" key="30">
    <source>
        <dbReference type="ARBA" id="ARBA00048953"/>
    </source>
</evidence>
<dbReference type="PANTHER" id="PTHR43205:SF7">
    <property type="entry name" value="PROSTAGLANDIN REDUCTASE 1"/>
    <property type="match status" value="1"/>
</dbReference>
<protein>
    <recommendedName>
        <fullName evidence="6">Prostaglandin reductase 1</fullName>
        <ecNumber evidence="4">1.3.1.48</ecNumber>
        <ecNumber evidence="5">1.3.1.74</ecNumber>
    </recommendedName>
    <alternativeName>
        <fullName evidence="19">15-oxoprostaglandin 13-reductase</fullName>
    </alternativeName>
    <alternativeName>
        <fullName evidence="17">Dithiolethione-inducible gene 1 protein</fullName>
    </alternativeName>
    <alternativeName>
        <fullName evidence="16">Leukotriene B4 12-hydroxydehydrogenase</fullName>
    </alternativeName>
    <alternativeName>
        <fullName evidence="18">NAD(P)H-dependent alkenal/one oxidoreductase</fullName>
    </alternativeName>
</protein>
<comment type="similarity">
    <text evidence="2">Belongs to the NADP-dependent oxidoreductase L4BD family.</text>
</comment>
<evidence type="ECO:0000256" key="4">
    <source>
        <dbReference type="ARBA" id="ARBA00011981"/>
    </source>
</evidence>
<comment type="catalytic activity">
    <reaction evidence="34">
        <text>hexanal + NADP(+) = (E)-hex-2-enal + NADPH + H(+)</text>
        <dbReference type="Rhea" id="RHEA:50776"/>
        <dbReference type="ChEBI" id="CHEBI:15378"/>
        <dbReference type="ChEBI" id="CHEBI:28913"/>
        <dbReference type="ChEBI" id="CHEBI:57783"/>
        <dbReference type="ChEBI" id="CHEBI:58349"/>
        <dbReference type="ChEBI" id="CHEBI:88528"/>
    </reaction>
    <physiologicalReaction direction="right-to-left" evidence="34">
        <dbReference type="Rhea" id="RHEA:50778"/>
    </physiologicalReaction>
</comment>
<keyword evidence="14" id="KW-0443">Lipid metabolism</keyword>
<dbReference type="InterPro" id="IPR045010">
    <property type="entry name" value="MDR_fam"/>
</dbReference>
<evidence type="ECO:0000313" key="37">
    <source>
        <dbReference type="Proteomes" id="UP001217089"/>
    </source>
</evidence>
<evidence type="ECO:0000313" key="36">
    <source>
        <dbReference type="EMBL" id="KAJ8302315.1"/>
    </source>
</evidence>
<keyword evidence="9" id="KW-0597">Phosphoprotein</keyword>
<dbReference type="InterPro" id="IPR036291">
    <property type="entry name" value="NAD(P)-bd_dom_sf"/>
</dbReference>
<dbReference type="PANTHER" id="PTHR43205">
    <property type="entry name" value="PROSTAGLANDIN REDUCTASE"/>
    <property type="match status" value="1"/>
</dbReference>
<evidence type="ECO:0000256" key="12">
    <source>
        <dbReference type="ARBA" id="ARBA00022990"/>
    </source>
</evidence>
<dbReference type="Pfam" id="PF00107">
    <property type="entry name" value="ADH_zinc_N"/>
    <property type="match status" value="1"/>
</dbReference>
<keyword evidence="8" id="KW-0644">Prostaglandin metabolism</keyword>
<evidence type="ECO:0000256" key="14">
    <source>
        <dbReference type="ARBA" id="ARBA00023098"/>
    </source>
</evidence>
<evidence type="ECO:0000256" key="34">
    <source>
        <dbReference type="ARBA" id="ARBA00049368"/>
    </source>
</evidence>
<evidence type="ECO:0000256" key="9">
    <source>
        <dbReference type="ARBA" id="ARBA00022553"/>
    </source>
</evidence>
<comment type="catalytic activity">
    <reaction evidence="28">
        <text>4-hydroxynonanal + NADP(+) = (E)-4-hydroxynon-2-enal + NADPH + H(+)</text>
        <dbReference type="Rhea" id="RHEA:64736"/>
        <dbReference type="ChEBI" id="CHEBI:15378"/>
        <dbReference type="ChEBI" id="CHEBI:57783"/>
        <dbReference type="ChEBI" id="CHEBI:58349"/>
        <dbReference type="ChEBI" id="CHEBI:58968"/>
        <dbReference type="ChEBI" id="CHEBI:156112"/>
    </reaction>
    <physiologicalReaction direction="right-to-left" evidence="28">
        <dbReference type="Rhea" id="RHEA:64738"/>
    </physiologicalReaction>
</comment>
<dbReference type="Proteomes" id="UP001217089">
    <property type="component" value="Unassembled WGS sequence"/>
</dbReference>
<evidence type="ECO:0000256" key="17">
    <source>
        <dbReference type="ARBA" id="ARBA00032255"/>
    </source>
</evidence>
<reference evidence="36 37" key="1">
    <citation type="submission" date="2022-12" db="EMBL/GenBank/DDBJ databases">
        <title>Chromosome-level genome of Tegillarca granosa.</title>
        <authorList>
            <person name="Kim J."/>
        </authorList>
    </citation>
    <scope>NUCLEOTIDE SEQUENCE [LARGE SCALE GENOMIC DNA]</scope>
    <source>
        <strain evidence="36">Teg-2019</strain>
        <tissue evidence="36">Adductor muscle</tissue>
    </source>
</reference>
<comment type="catalytic activity">
    <reaction evidence="27">
        <text>13,14-dihydro-15-oxo-PGF2alpha + NADP(+) = 15-oxoprostaglandin F2alpha + NADPH + H(+)</text>
        <dbReference type="Rhea" id="RHEA:50588"/>
        <dbReference type="ChEBI" id="CHEBI:15378"/>
        <dbReference type="ChEBI" id="CHEBI:57783"/>
        <dbReference type="ChEBI" id="CHEBI:58349"/>
        <dbReference type="ChEBI" id="CHEBI:133374"/>
        <dbReference type="ChEBI" id="CHEBI:133409"/>
    </reaction>
    <physiologicalReaction direction="right-to-left" evidence="27">
        <dbReference type="Rhea" id="RHEA:50590"/>
    </physiologicalReaction>
</comment>
<comment type="catalytic activity">
    <reaction evidence="30">
        <text>6-trans-leukotriene B4 + NADP(+) = 12-oxo-(5S)-hydroxy-(6E,8E,10E,14Z)-eicosatetraenoate + NADPH + H(+)</text>
        <dbReference type="Rhea" id="RHEA:51204"/>
        <dbReference type="ChEBI" id="CHEBI:15378"/>
        <dbReference type="ChEBI" id="CHEBI:57783"/>
        <dbReference type="ChEBI" id="CHEBI:58349"/>
        <dbReference type="ChEBI" id="CHEBI:90723"/>
        <dbReference type="ChEBI" id="CHEBI:133974"/>
    </reaction>
    <physiologicalReaction direction="left-to-right" evidence="30">
        <dbReference type="Rhea" id="RHEA:51205"/>
    </physiologicalReaction>
</comment>
<keyword evidence="37" id="KW-1185">Reference proteome</keyword>
<keyword evidence="11" id="KW-0521">NADP</keyword>
<evidence type="ECO:0000256" key="6">
    <source>
        <dbReference type="ARBA" id="ARBA00020651"/>
    </source>
</evidence>
<evidence type="ECO:0000256" key="5">
    <source>
        <dbReference type="ARBA" id="ARBA00012410"/>
    </source>
</evidence>
<comment type="catalytic activity">
    <reaction evidence="21">
        <text>decanal + NADP(+) = (2E)-decenal + NADPH + H(+)</text>
        <dbReference type="Rhea" id="RHEA:50612"/>
        <dbReference type="ChEBI" id="CHEBI:15378"/>
        <dbReference type="ChEBI" id="CHEBI:31457"/>
        <dbReference type="ChEBI" id="CHEBI:57783"/>
        <dbReference type="ChEBI" id="CHEBI:58349"/>
        <dbReference type="ChEBI" id="CHEBI:133455"/>
    </reaction>
    <physiologicalReaction direction="right-to-left" evidence="21">
        <dbReference type="Rhea" id="RHEA:50614"/>
    </physiologicalReaction>
</comment>
<comment type="catalytic activity">
    <reaction evidence="20">
        <text>octanal + NADP(+) = (2E)-octenal + NADPH + H(+)</text>
        <dbReference type="Rhea" id="RHEA:50780"/>
        <dbReference type="ChEBI" id="CHEBI:15378"/>
        <dbReference type="ChEBI" id="CHEBI:17935"/>
        <dbReference type="ChEBI" id="CHEBI:57783"/>
        <dbReference type="ChEBI" id="CHEBI:58349"/>
        <dbReference type="ChEBI" id="CHEBI:61748"/>
    </reaction>
    <physiologicalReaction direction="right-to-left" evidence="20">
        <dbReference type="Rhea" id="RHEA:50782"/>
    </physiologicalReaction>
</comment>
<gene>
    <name evidence="36" type="ORF">KUTeg_021302</name>
</gene>
<dbReference type="InterPro" id="IPR011032">
    <property type="entry name" value="GroES-like_sf"/>
</dbReference>
<comment type="catalytic activity">
    <reaction evidence="22">
        <text>pentan-2-one + NADP(+) = (E)-pent-3-en-2-one + NADPH + H(+)</text>
        <dbReference type="Rhea" id="RHEA:50788"/>
        <dbReference type="ChEBI" id="CHEBI:15378"/>
        <dbReference type="ChEBI" id="CHEBI:16472"/>
        <dbReference type="ChEBI" id="CHEBI:57783"/>
        <dbReference type="ChEBI" id="CHEBI:58349"/>
        <dbReference type="ChEBI" id="CHEBI:145276"/>
    </reaction>
    <physiologicalReaction direction="right-to-left" evidence="22">
        <dbReference type="Rhea" id="RHEA:50790"/>
    </physiologicalReaction>
</comment>
<dbReference type="InterPro" id="IPR020843">
    <property type="entry name" value="ER"/>
</dbReference>
<comment type="subcellular location">
    <subcellularLocation>
        <location evidence="1">Cytoplasm</location>
    </subcellularLocation>
</comment>
<feature type="domain" description="Enoyl reductase (ER)" evidence="35">
    <location>
        <begin position="15"/>
        <end position="329"/>
    </location>
</feature>
<evidence type="ECO:0000256" key="26">
    <source>
        <dbReference type="ARBA" id="ARBA00048066"/>
    </source>
</evidence>
<evidence type="ECO:0000256" key="18">
    <source>
        <dbReference type="ARBA" id="ARBA00032297"/>
    </source>
</evidence>
<dbReference type="InterPro" id="IPR041694">
    <property type="entry name" value="ADH_N_2"/>
</dbReference>